<proteinExistence type="predicted"/>
<evidence type="ECO:0000313" key="4">
    <source>
        <dbReference type="Proteomes" id="UP000235672"/>
    </source>
</evidence>
<keyword evidence="4" id="KW-1185">Reference proteome</keyword>
<name>A0A2J6Q4N0_9HELO</name>
<dbReference type="PANTHER" id="PTHR35391">
    <property type="entry name" value="C2H2-TYPE DOMAIN-CONTAINING PROTEIN-RELATED"/>
    <property type="match status" value="1"/>
</dbReference>
<feature type="region of interest" description="Disordered" evidence="1">
    <location>
        <begin position="1"/>
        <end position="20"/>
    </location>
</feature>
<sequence>MMLWTEPAGPQVPAGGGTLPDGSHISTTWLGEKAYSEIRRLVVIQEGYGNSICSPIQTYSGQATLKPNLPDRHQHAIIYTSKECPEEYSYTADDGTVVREELSKDPIKVRSEQDGREGDLGTLSRINYSKIYTVENYVRVLNIGMVDRDSIPSLKANSMIYRGTPAEKPLKHPSKSEPSHRGRSKGGKGKDKRH</sequence>
<dbReference type="Pfam" id="PF20233">
    <property type="entry name" value="DUF6590"/>
    <property type="match status" value="1"/>
</dbReference>
<accession>A0A2J6Q4N0</accession>
<evidence type="ECO:0000259" key="2">
    <source>
        <dbReference type="Pfam" id="PF20233"/>
    </source>
</evidence>
<evidence type="ECO:0000313" key="3">
    <source>
        <dbReference type="EMBL" id="PMD21181.1"/>
    </source>
</evidence>
<dbReference type="STRING" id="1745343.A0A2J6Q4N0"/>
<evidence type="ECO:0000256" key="1">
    <source>
        <dbReference type="SAM" id="MobiDB-lite"/>
    </source>
</evidence>
<organism evidence="3 4">
    <name type="scientific">Hyaloscypha hepaticicola</name>
    <dbReference type="NCBI Taxonomy" id="2082293"/>
    <lineage>
        <taxon>Eukaryota</taxon>
        <taxon>Fungi</taxon>
        <taxon>Dikarya</taxon>
        <taxon>Ascomycota</taxon>
        <taxon>Pezizomycotina</taxon>
        <taxon>Leotiomycetes</taxon>
        <taxon>Helotiales</taxon>
        <taxon>Hyaloscyphaceae</taxon>
        <taxon>Hyaloscypha</taxon>
    </lineage>
</organism>
<dbReference type="OrthoDB" id="3559580at2759"/>
<dbReference type="Proteomes" id="UP000235672">
    <property type="component" value="Unassembled WGS sequence"/>
</dbReference>
<gene>
    <name evidence="3" type="ORF">NA56DRAFT_572651</name>
</gene>
<dbReference type="InterPro" id="IPR046497">
    <property type="entry name" value="DUF6590"/>
</dbReference>
<feature type="region of interest" description="Disordered" evidence="1">
    <location>
        <begin position="162"/>
        <end position="194"/>
    </location>
</feature>
<protein>
    <recommendedName>
        <fullName evidence="2">DUF6590 domain-containing protein</fullName>
    </recommendedName>
</protein>
<feature type="compositionally biased region" description="Basic and acidic residues" evidence="1">
    <location>
        <begin position="168"/>
        <end position="180"/>
    </location>
</feature>
<feature type="compositionally biased region" description="Basic residues" evidence="1">
    <location>
        <begin position="181"/>
        <end position="194"/>
    </location>
</feature>
<dbReference type="AlphaFoldDB" id="A0A2J6Q4N0"/>
<dbReference type="EMBL" id="KZ613482">
    <property type="protein sequence ID" value="PMD21181.1"/>
    <property type="molecule type" value="Genomic_DNA"/>
</dbReference>
<dbReference type="PANTHER" id="PTHR35391:SF5">
    <property type="entry name" value="DUF6590 DOMAIN-CONTAINING PROTEIN"/>
    <property type="match status" value="1"/>
</dbReference>
<feature type="domain" description="DUF6590" evidence="2">
    <location>
        <begin position="1"/>
        <end position="155"/>
    </location>
</feature>
<reference evidence="3 4" key="1">
    <citation type="submission" date="2016-05" db="EMBL/GenBank/DDBJ databases">
        <title>A degradative enzymes factory behind the ericoid mycorrhizal symbiosis.</title>
        <authorList>
            <consortium name="DOE Joint Genome Institute"/>
            <person name="Martino E."/>
            <person name="Morin E."/>
            <person name="Grelet G."/>
            <person name="Kuo A."/>
            <person name="Kohler A."/>
            <person name="Daghino S."/>
            <person name="Barry K."/>
            <person name="Choi C."/>
            <person name="Cichocki N."/>
            <person name="Clum A."/>
            <person name="Copeland A."/>
            <person name="Hainaut M."/>
            <person name="Haridas S."/>
            <person name="Labutti K."/>
            <person name="Lindquist E."/>
            <person name="Lipzen A."/>
            <person name="Khouja H.-R."/>
            <person name="Murat C."/>
            <person name="Ohm R."/>
            <person name="Olson A."/>
            <person name="Spatafora J."/>
            <person name="Veneault-Fourrey C."/>
            <person name="Henrissat B."/>
            <person name="Grigoriev I."/>
            <person name="Martin F."/>
            <person name="Perotto S."/>
        </authorList>
    </citation>
    <scope>NUCLEOTIDE SEQUENCE [LARGE SCALE GENOMIC DNA]</scope>
    <source>
        <strain evidence="3 4">UAMH 7357</strain>
    </source>
</reference>